<evidence type="ECO:0000313" key="1">
    <source>
        <dbReference type="EMBL" id="GAA4022586.1"/>
    </source>
</evidence>
<gene>
    <name evidence="1" type="ORF">GCM10022409_02930</name>
</gene>
<dbReference type="InterPro" id="IPR011006">
    <property type="entry name" value="CheY-like_superfamily"/>
</dbReference>
<dbReference type="EMBL" id="BAABDK010000001">
    <property type="protein sequence ID" value="GAA4022586.1"/>
    <property type="molecule type" value="Genomic_DNA"/>
</dbReference>
<proteinExistence type="predicted"/>
<organism evidence="1 2">
    <name type="scientific">Hymenobacter glaciei</name>
    <dbReference type="NCBI Taxonomy" id="877209"/>
    <lineage>
        <taxon>Bacteria</taxon>
        <taxon>Pseudomonadati</taxon>
        <taxon>Bacteroidota</taxon>
        <taxon>Cytophagia</taxon>
        <taxon>Cytophagales</taxon>
        <taxon>Hymenobacteraceae</taxon>
        <taxon>Hymenobacter</taxon>
    </lineage>
</organism>
<dbReference type="Proteomes" id="UP001501469">
    <property type="component" value="Unassembled WGS sequence"/>
</dbReference>
<dbReference type="SUPFAM" id="SSF52172">
    <property type="entry name" value="CheY-like"/>
    <property type="match status" value="1"/>
</dbReference>
<protein>
    <submittedName>
        <fullName evidence="1">Uncharacterized protein</fullName>
    </submittedName>
</protein>
<accession>A0ABP7T8H8</accession>
<reference evidence="2" key="1">
    <citation type="journal article" date="2019" name="Int. J. Syst. Evol. Microbiol.">
        <title>The Global Catalogue of Microorganisms (GCM) 10K type strain sequencing project: providing services to taxonomists for standard genome sequencing and annotation.</title>
        <authorList>
            <consortium name="The Broad Institute Genomics Platform"/>
            <consortium name="The Broad Institute Genome Sequencing Center for Infectious Disease"/>
            <person name="Wu L."/>
            <person name="Ma J."/>
        </authorList>
    </citation>
    <scope>NUCLEOTIDE SEQUENCE [LARGE SCALE GENOMIC DNA]</scope>
    <source>
        <strain evidence="2">JCM 17225</strain>
    </source>
</reference>
<comment type="caution">
    <text evidence="1">The sequence shown here is derived from an EMBL/GenBank/DDBJ whole genome shotgun (WGS) entry which is preliminary data.</text>
</comment>
<keyword evidence="2" id="KW-1185">Reference proteome</keyword>
<sequence>MWAQPFFSPYLASANNSYLIDDEPLCLYLTEQMLRREDADAAKHTCAGTNSVRAYLLPHPASELSDVVFLGLHRPGLSGVGFTGCLAATRGCADGALPDFLAHPLRNR</sequence>
<evidence type="ECO:0000313" key="2">
    <source>
        <dbReference type="Proteomes" id="UP001501469"/>
    </source>
</evidence>
<name>A0ABP7T8H8_9BACT</name>